<dbReference type="Gene3D" id="3.30.2010.10">
    <property type="entry name" value="Metalloproteases ('zincins'), catalytic domain"/>
    <property type="match status" value="1"/>
</dbReference>
<dbReference type="GO" id="GO:0004222">
    <property type="term" value="F:metalloendopeptidase activity"/>
    <property type="evidence" value="ECO:0007669"/>
    <property type="project" value="InterPro"/>
</dbReference>
<evidence type="ECO:0000256" key="5">
    <source>
        <dbReference type="ARBA" id="ARBA00023049"/>
    </source>
</evidence>
<dbReference type="AlphaFoldDB" id="H2C666"/>
<dbReference type="Pfam" id="PF01435">
    <property type="entry name" value="Peptidase_M48"/>
    <property type="match status" value="1"/>
</dbReference>
<feature type="domain" description="Peptidase M48" evidence="8">
    <location>
        <begin position="52"/>
        <end position="189"/>
    </location>
</feature>
<organism evidence="9 10">
    <name type="scientific">Metallosphaera yellowstonensis MK1</name>
    <dbReference type="NCBI Taxonomy" id="671065"/>
    <lineage>
        <taxon>Archaea</taxon>
        <taxon>Thermoproteota</taxon>
        <taxon>Thermoprotei</taxon>
        <taxon>Sulfolobales</taxon>
        <taxon>Sulfolobaceae</taxon>
        <taxon>Metallosphaera</taxon>
    </lineage>
</organism>
<accession>H2C666</accession>
<dbReference type="eggNOG" id="arCOG01333">
    <property type="taxonomic scope" value="Archaea"/>
</dbReference>
<evidence type="ECO:0000256" key="2">
    <source>
        <dbReference type="ARBA" id="ARBA00022723"/>
    </source>
</evidence>
<sequence>MQTIIFALLSLVIIAVMYWVIVPRWVKRYRTVHVEGLDSILEGTARRVEIKMKESSSVNAFSLPGGTILVTSALLAQSNDEILAAVAHELGHISRKHHLKGFIVTGMLISSAILALGYLGYLAGAFLILFSFLFQRFLSRRFEFEADSYATTLVGRESYSNLLMKYESSGEGRSILSTHPTVWERLKKI</sequence>
<dbReference type="PANTHER" id="PTHR22726:SF1">
    <property type="entry name" value="METALLOENDOPEPTIDASE OMA1, MITOCHONDRIAL"/>
    <property type="match status" value="1"/>
</dbReference>
<keyword evidence="7" id="KW-0812">Transmembrane</keyword>
<keyword evidence="4 6" id="KW-0862">Zinc</keyword>
<dbReference type="GO" id="GO:0016020">
    <property type="term" value="C:membrane"/>
    <property type="evidence" value="ECO:0007669"/>
    <property type="project" value="TreeGrafter"/>
</dbReference>
<keyword evidence="2" id="KW-0479">Metal-binding</keyword>
<name>H2C666_9CREN</name>
<evidence type="ECO:0000313" key="10">
    <source>
        <dbReference type="Proteomes" id="UP000003980"/>
    </source>
</evidence>
<keyword evidence="7" id="KW-0472">Membrane</keyword>
<protein>
    <submittedName>
        <fullName evidence="9">Peptidase family M48</fullName>
    </submittedName>
</protein>
<dbReference type="HOGENOM" id="CLU_1529223_0_0_2"/>
<dbReference type="InterPro" id="IPR001915">
    <property type="entry name" value="Peptidase_M48"/>
</dbReference>
<feature type="transmembrane region" description="Helical" evidence="7">
    <location>
        <begin position="6"/>
        <end position="26"/>
    </location>
</feature>
<dbReference type="GO" id="GO:0051603">
    <property type="term" value="P:proteolysis involved in protein catabolic process"/>
    <property type="evidence" value="ECO:0007669"/>
    <property type="project" value="TreeGrafter"/>
</dbReference>
<proteinExistence type="inferred from homology"/>
<keyword evidence="3 6" id="KW-0378">Hydrolase</keyword>
<feature type="transmembrane region" description="Helical" evidence="7">
    <location>
        <begin position="56"/>
        <end position="76"/>
    </location>
</feature>
<dbReference type="InterPro" id="IPR051156">
    <property type="entry name" value="Mito/Outer_Membr_Metalloprot"/>
</dbReference>
<dbReference type="RefSeq" id="WP_009073196.1">
    <property type="nucleotide sequence ID" value="NZ_JH597768.1"/>
</dbReference>
<dbReference type="PANTHER" id="PTHR22726">
    <property type="entry name" value="METALLOENDOPEPTIDASE OMA1"/>
    <property type="match status" value="1"/>
</dbReference>
<evidence type="ECO:0000259" key="8">
    <source>
        <dbReference type="Pfam" id="PF01435"/>
    </source>
</evidence>
<evidence type="ECO:0000256" key="4">
    <source>
        <dbReference type="ARBA" id="ARBA00022833"/>
    </source>
</evidence>
<dbReference type="GO" id="GO:0046872">
    <property type="term" value="F:metal ion binding"/>
    <property type="evidence" value="ECO:0007669"/>
    <property type="project" value="UniProtKB-KW"/>
</dbReference>
<dbReference type="STRING" id="671065.MetMK1DRAFT_00020420"/>
<comment type="cofactor">
    <cofactor evidence="6">
        <name>Zn(2+)</name>
        <dbReference type="ChEBI" id="CHEBI:29105"/>
    </cofactor>
    <text evidence="6">Binds 1 zinc ion per subunit.</text>
</comment>
<dbReference type="OrthoDB" id="34749at2157"/>
<keyword evidence="10" id="KW-1185">Reference proteome</keyword>
<keyword evidence="1 6" id="KW-0645">Protease</keyword>
<keyword evidence="5 6" id="KW-0482">Metalloprotease</keyword>
<reference evidence="9 10" key="1">
    <citation type="submission" date="2012-01" db="EMBL/GenBank/DDBJ databases">
        <title>Improved High-Quality Draft sequence of Metallosphaera yellowstonensis MK1.</title>
        <authorList>
            <consortium name="US DOE Joint Genome Institute"/>
            <person name="Lucas S."/>
            <person name="Han J."/>
            <person name="Cheng J.-F."/>
            <person name="Goodwin L."/>
            <person name="Pitluck S."/>
            <person name="Peters L."/>
            <person name="Teshima H."/>
            <person name="Detter J.C."/>
            <person name="Han C."/>
            <person name="Tapia R."/>
            <person name="Land M."/>
            <person name="Hauser L."/>
            <person name="Kyrpides N."/>
            <person name="Kozubal M."/>
            <person name="Macur R.E."/>
            <person name="Jay Z."/>
            <person name="Inskeep W."/>
            <person name="Woyke T."/>
        </authorList>
    </citation>
    <scope>NUCLEOTIDE SEQUENCE [LARGE SCALE GENOMIC DNA]</scope>
    <source>
        <strain evidence="9 10">MK1</strain>
    </source>
</reference>
<evidence type="ECO:0000256" key="6">
    <source>
        <dbReference type="RuleBase" id="RU003983"/>
    </source>
</evidence>
<feature type="transmembrane region" description="Helical" evidence="7">
    <location>
        <begin position="102"/>
        <end position="134"/>
    </location>
</feature>
<gene>
    <name evidence="9" type="ORF">MetMK1DRAFT_00020420</name>
</gene>
<evidence type="ECO:0000256" key="3">
    <source>
        <dbReference type="ARBA" id="ARBA00022801"/>
    </source>
</evidence>
<evidence type="ECO:0000256" key="7">
    <source>
        <dbReference type="SAM" id="Phobius"/>
    </source>
</evidence>
<evidence type="ECO:0000313" key="9">
    <source>
        <dbReference type="EMBL" id="EHP69293.1"/>
    </source>
</evidence>
<evidence type="ECO:0000256" key="1">
    <source>
        <dbReference type="ARBA" id="ARBA00022670"/>
    </source>
</evidence>
<comment type="similarity">
    <text evidence="6">Belongs to the peptidase M48 family.</text>
</comment>
<dbReference type="Proteomes" id="UP000003980">
    <property type="component" value="Unassembled WGS sequence"/>
</dbReference>
<keyword evidence="7" id="KW-1133">Transmembrane helix</keyword>
<dbReference type="EMBL" id="JH597768">
    <property type="protein sequence ID" value="EHP69293.1"/>
    <property type="molecule type" value="Genomic_DNA"/>
</dbReference>